<dbReference type="EMBL" id="JAGPXC010000005">
    <property type="protein sequence ID" value="KAH6653616.1"/>
    <property type="molecule type" value="Genomic_DNA"/>
</dbReference>
<evidence type="ECO:0000313" key="2">
    <source>
        <dbReference type="EMBL" id="KAH6653616.1"/>
    </source>
</evidence>
<sequence>MTRNLGGSPTISVQSAGNGLSLRKTDQHVPQPDVARRPSRQVRQPKPAIREAQPPILSHSPGLPIASLRRCCARTCCLRGTHSRHLGPCEPPVCRSSSI</sequence>
<accession>A0A9P8UK72</accession>
<feature type="region of interest" description="Disordered" evidence="1">
    <location>
        <begin position="1"/>
        <end position="61"/>
    </location>
</feature>
<keyword evidence="3" id="KW-1185">Reference proteome</keyword>
<evidence type="ECO:0000256" key="1">
    <source>
        <dbReference type="SAM" id="MobiDB-lite"/>
    </source>
</evidence>
<reference evidence="2" key="1">
    <citation type="journal article" date="2021" name="Nat. Commun.">
        <title>Genetic determinants of endophytism in the Arabidopsis root mycobiome.</title>
        <authorList>
            <person name="Mesny F."/>
            <person name="Miyauchi S."/>
            <person name="Thiergart T."/>
            <person name="Pickel B."/>
            <person name="Atanasova L."/>
            <person name="Karlsson M."/>
            <person name="Huettel B."/>
            <person name="Barry K.W."/>
            <person name="Haridas S."/>
            <person name="Chen C."/>
            <person name="Bauer D."/>
            <person name="Andreopoulos W."/>
            <person name="Pangilinan J."/>
            <person name="LaButti K."/>
            <person name="Riley R."/>
            <person name="Lipzen A."/>
            <person name="Clum A."/>
            <person name="Drula E."/>
            <person name="Henrissat B."/>
            <person name="Kohler A."/>
            <person name="Grigoriev I.V."/>
            <person name="Martin F.M."/>
            <person name="Hacquard S."/>
        </authorList>
    </citation>
    <scope>NUCLEOTIDE SEQUENCE</scope>
    <source>
        <strain evidence="2">MPI-SDFR-AT-0073</strain>
    </source>
</reference>
<dbReference type="AlphaFoldDB" id="A0A9P8UK72"/>
<proteinExistence type="predicted"/>
<dbReference type="Proteomes" id="UP000758603">
    <property type="component" value="Unassembled WGS sequence"/>
</dbReference>
<feature type="compositionally biased region" description="Polar residues" evidence="1">
    <location>
        <begin position="1"/>
        <end position="18"/>
    </location>
</feature>
<comment type="caution">
    <text evidence="2">The sequence shown here is derived from an EMBL/GenBank/DDBJ whole genome shotgun (WGS) entry which is preliminary data.</text>
</comment>
<protein>
    <submittedName>
        <fullName evidence="2">Uncharacterized protein</fullName>
    </submittedName>
</protein>
<dbReference type="GeneID" id="70132060"/>
<organism evidence="2 3">
    <name type="scientific">Truncatella angustata</name>
    <dbReference type="NCBI Taxonomy" id="152316"/>
    <lineage>
        <taxon>Eukaryota</taxon>
        <taxon>Fungi</taxon>
        <taxon>Dikarya</taxon>
        <taxon>Ascomycota</taxon>
        <taxon>Pezizomycotina</taxon>
        <taxon>Sordariomycetes</taxon>
        <taxon>Xylariomycetidae</taxon>
        <taxon>Amphisphaeriales</taxon>
        <taxon>Sporocadaceae</taxon>
        <taxon>Truncatella</taxon>
    </lineage>
</organism>
<evidence type="ECO:0000313" key="3">
    <source>
        <dbReference type="Proteomes" id="UP000758603"/>
    </source>
</evidence>
<name>A0A9P8UK72_9PEZI</name>
<gene>
    <name evidence="2" type="ORF">BKA67DRAFT_570580</name>
</gene>
<dbReference type="RefSeq" id="XP_045957893.1">
    <property type="nucleotide sequence ID" value="XM_046103168.1"/>
</dbReference>